<keyword evidence="3" id="KW-1185">Reference proteome</keyword>
<feature type="region of interest" description="Disordered" evidence="1">
    <location>
        <begin position="271"/>
        <end position="371"/>
    </location>
</feature>
<evidence type="ECO:0000313" key="2">
    <source>
        <dbReference type="EMBL" id="RHZ80704.1"/>
    </source>
</evidence>
<protein>
    <submittedName>
        <fullName evidence="2">Uncharacterized protein</fullName>
    </submittedName>
</protein>
<feature type="compositionally biased region" description="Basic and acidic residues" evidence="1">
    <location>
        <begin position="320"/>
        <end position="330"/>
    </location>
</feature>
<feature type="compositionally biased region" description="Basic and acidic residues" evidence="1">
    <location>
        <begin position="1016"/>
        <end position="1031"/>
    </location>
</feature>
<proteinExistence type="predicted"/>
<feature type="compositionally biased region" description="Low complexity" evidence="1">
    <location>
        <begin position="276"/>
        <end position="288"/>
    </location>
</feature>
<dbReference type="OrthoDB" id="2444994at2759"/>
<evidence type="ECO:0000313" key="3">
    <source>
        <dbReference type="Proteomes" id="UP000266861"/>
    </source>
</evidence>
<feature type="compositionally biased region" description="Basic and acidic residues" evidence="1">
    <location>
        <begin position="291"/>
        <end position="305"/>
    </location>
</feature>
<dbReference type="EMBL" id="PQFF01000123">
    <property type="protein sequence ID" value="RHZ80704.1"/>
    <property type="molecule type" value="Genomic_DNA"/>
</dbReference>
<feature type="region of interest" description="Disordered" evidence="1">
    <location>
        <begin position="1004"/>
        <end position="1031"/>
    </location>
</feature>
<dbReference type="Proteomes" id="UP000266861">
    <property type="component" value="Unassembled WGS sequence"/>
</dbReference>
<evidence type="ECO:0000256" key="1">
    <source>
        <dbReference type="SAM" id="MobiDB-lite"/>
    </source>
</evidence>
<feature type="region of interest" description="Disordered" evidence="1">
    <location>
        <begin position="206"/>
        <end position="230"/>
    </location>
</feature>
<name>A0A397J683_9GLOM</name>
<accession>A0A397J683</accession>
<organism evidence="2 3">
    <name type="scientific">Diversispora epigaea</name>
    <dbReference type="NCBI Taxonomy" id="1348612"/>
    <lineage>
        <taxon>Eukaryota</taxon>
        <taxon>Fungi</taxon>
        <taxon>Fungi incertae sedis</taxon>
        <taxon>Mucoromycota</taxon>
        <taxon>Glomeromycotina</taxon>
        <taxon>Glomeromycetes</taxon>
        <taxon>Diversisporales</taxon>
        <taxon>Diversisporaceae</taxon>
        <taxon>Diversispora</taxon>
    </lineage>
</organism>
<reference evidence="2 3" key="1">
    <citation type="submission" date="2018-08" db="EMBL/GenBank/DDBJ databases">
        <title>Genome and evolution of the arbuscular mycorrhizal fungus Diversispora epigaea (formerly Glomus versiforme) and its bacterial endosymbionts.</title>
        <authorList>
            <person name="Sun X."/>
            <person name="Fei Z."/>
            <person name="Harrison M."/>
        </authorList>
    </citation>
    <scope>NUCLEOTIDE SEQUENCE [LARGE SCALE GENOMIC DNA]</scope>
    <source>
        <strain evidence="2 3">IT104</strain>
    </source>
</reference>
<dbReference type="STRING" id="1348612.A0A397J683"/>
<feature type="compositionally biased region" description="Basic and acidic residues" evidence="1">
    <location>
        <begin position="214"/>
        <end position="224"/>
    </location>
</feature>
<gene>
    <name evidence="2" type="ORF">Glove_132g116</name>
</gene>
<feature type="compositionally biased region" description="Basic and acidic residues" evidence="1">
    <location>
        <begin position="357"/>
        <end position="371"/>
    </location>
</feature>
<sequence>MLEAIATHPAETWLVSFNPSPRKGLSLPFVAIATPFDRLRQPEKRAKKTLTFDAGCVEESSPHVIAFHKSALIIVNYIIYVVKTIELSQTQLKLRKIGFAEEYNAYSYSQNSIIEFERKLANKRNSSTTSLLKSFKYNVLTPRFSSLAKEIDQAFTKTQNFNIDPLEVLYVRNKTRDLDSDRSLRNNLVSQEDIKDVINTNLPLQDRTAATSDTEIHEENKEIDENTENVNPDDLDIITIFENLTITTESRRINKGKKREDFKEETRRLLSLEYPGNSSSSGSSQNASKEFYCESHSNQDGEKDQVSNSSTITKFVDNFLGRDNDQRDNRNPVTFFPYQEETDKNDRENSTSPQYQDFRDSKNFKSSEEIQKRQKEQLNRAIMNQDQLDRLINALTGGEGSNLAINRNPIHDKTILFFSIRPVYVPIPEYKRGEQDPIRWICQVDNVFVTNNTPERRKLAVFCTPIFTPVSNSCDEREMIVRINEPKAVPTEKDFRDSKNFKSSEEIQKRQKEQLNRAIMNQDQLDRLINALTGGEGSNLAINRNPIHDKTILFFSIRPVYVPIPEYKRGEQDPIRWICQVDNVFVTNNTPERRKLAVFCTPIFTPVSNSCDEREMIVRINEPKAVPTEKVDQFYNALNELWIKLEDEQERYPEVVKTHIFINELKPELSTTIAPFMNNILEEAVERAKAFEIAFSRNREPTVVTTNSYLNSSSSNSIKNALAKLVESVNTIMAHLDKREASLRPNNYNNYNYTDPTIAPINNTNNTNNNNPYTNGEDVQGLLAMLNELRINESNGGSNASSGNFFQENNSRQSFLNEGADPVVTQRKKSDSIPVNGDKAKEAEPQIVVDFEEDSSRENLNPDVIEKEIEPRKNKTDSASKKTNLGRRLFSDFLLDYTILHRHQSTKQACEYHIWAITLCRPKFETRPSEESPEEENGGLQVPIDVVVTDASFYYAKVGNDWLAKVNVLIEWNKTEMIISREGRKMIIPVEFKKTNNRLLEDYRSTSEIEDDEEEHKESDKEKDDEESRKFSVNLRPEKFPDVEERLFAHSELENEIEDFYTQENHWKKVTLWGSDHEEIREAETNYYESFYDFFRNLEEKEQEEFKGNSGMRLKEKMQFYEGEIGQNEEYFESDLWKRQNTEHLRKVEKLYEERDKQLGTLKWSEDFLERKLEDEPENYLGDIFDFYFDHVTREERKFELGLLEKKQSEKLNQLLDDEKDLFAWNSQSLRRTDLVHFALRSLFRHSAPKGCLVRWILTLQDYSFDVVYKPGKNISMLIVSLKFPIKQIS</sequence>
<comment type="caution">
    <text evidence="2">The sequence shown here is derived from an EMBL/GenBank/DDBJ whole genome shotgun (WGS) entry which is preliminary data.</text>
</comment>